<dbReference type="RefSeq" id="WP_237468125.1">
    <property type="nucleotide sequence ID" value="NZ_CAKLDI010000002.1"/>
</dbReference>
<dbReference type="SUPFAM" id="SSF53697">
    <property type="entry name" value="SIS domain"/>
    <property type="match status" value="1"/>
</dbReference>
<name>A0ABM8ZX54_9VIBR</name>
<dbReference type="NCBIfam" id="NF002805">
    <property type="entry name" value="PRK02947.1"/>
    <property type="match status" value="1"/>
</dbReference>
<dbReference type="EMBL" id="CAKLDI010000002">
    <property type="protein sequence ID" value="CAH0535258.1"/>
    <property type="molecule type" value="Genomic_DNA"/>
</dbReference>
<dbReference type="Gene3D" id="3.40.50.10490">
    <property type="entry name" value="Glucose-6-phosphate isomerase like protein, domain 1"/>
    <property type="match status" value="1"/>
</dbReference>
<sequence length="246" mass="26406">MTQLTQNYFNQINQKLTQISQNEAQLKTCGELMAQAVMKGQNLFVFGASHAGIMAEEASYRAGGLAVFNPIFHPSLMLNIRPLTLTTDFENIEGMGHKIVAASPMKAGDILLVHSVSGRNAIGIDIALAAKEKGITLIAITSLATAKRVQSKHSSGQLLCEVVDYVIDNQCDYGDASVSLAGMAQKAAPLSTIMSVTILNCLSLVICETMLAHGQTPPVLASANIDGNQAINQAIFEQYQQQIHYL</sequence>
<protein>
    <recommendedName>
        <fullName evidence="1">SIS domain-containing protein</fullName>
    </recommendedName>
</protein>
<evidence type="ECO:0000313" key="2">
    <source>
        <dbReference type="EMBL" id="CAH0535258.1"/>
    </source>
</evidence>
<feature type="domain" description="SIS" evidence="1">
    <location>
        <begin position="33"/>
        <end position="204"/>
    </location>
</feature>
<evidence type="ECO:0000259" key="1">
    <source>
        <dbReference type="PROSITE" id="PS51464"/>
    </source>
</evidence>
<comment type="caution">
    <text evidence="2">The sequence shown here is derived from an EMBL/GenBank/DDBJ whole genome shotgun (WGS) entry which is preliminary data.</text>
</comment>
<evidence type="ECO:0000313" key="3">
    <source>
        <dbReference type="Proteomes" id="UP000838672"/>
    </source>
</evidence>
<gene>
    <name evidence="2" type="ORF">VST7929_02894</name>
</gene>
<keyword evidence="3" id="KW-1185">Reference proteome</keyword>
<dbReference type="InterPro" id="IPR001347">
    <property type="entry name" value="SIS_dom"/>
</dbReference>
<organism evidence="2 3">
    <name type="scientific">Vibrio stylophorae</name>
    <dbReference type="NCBI Taxonomy" id="659351"/>
    <lineage>
        <taxon>Bacteria</taxon>
        <taxon>Pseudomonadati</taxon>
        <taxon>Pseudomonadota</taxon>
        <taxon>Gammaproteobacteria</taxon>
        <taxon>Vibrionales</taxon>
        <taxon>Vibrionaceae</taxon>
        <taxon>Vibrio</taxon>
    </lineage>
</organism>
<dbReference type="PANTHER" id="PTHR30390:SF7">
    <property type="entry name" value="PHOSPHOHEPTOSE ISOMERASE"/>
    <property type="match status" value="1"/>
</dbReference>
<dbReference type="CDD" id="cd05013">
    <property type="entry name" value="SIS_RpiR"/>
    <property type="match status" value="1"/>
</dbReference>
<dbReference type="Proteomes" id="UP000838672">
    <property type="component" value="Unassembled WGS sequence"/>
</dbReference>
<reference evidence="2" key="1">
    <citation type="submission" date="2021-11" db="EMBL/GenBank/DDBJ databases">
        <authorList>
            <person name="Rodrigo-Torres L."/>
            <person name="Arahal R. D."/>
            <person name="Lucena T."/>
        </authorList>
    </citation>
    <scope>NUCLEOTIDE SEQUENCE</scope>
    <source>
        <strain evidence="2">CECT 7929</strain>
    </source>
</reference>
<dbReference type="InterPro" id="IPR050099">
    <property type="entry name" value="SIS_GmhA/DiaA_subfam"/>
</dbReference>
<dbReference type="PROSITE" id="PS51464">
    <property type="entry name" value="SIS"/>
    <property type="match status" value="1"/>
</dbReference>
<dbReference type="Pfam" id="PF13580">
    <property type="entry name" value="SIS_2"/>
    <property type="match status" value="1"/>
</dbReference>
<proteinExistence type="predicted"/>
<accession>A0ABM8ZX54</accession>
<dbReference type="InterPro" id="IPR046348">
    <property type="entry name" value="SIS_dom_sf"/>
</dbReference>
<dbReference type="InterPro" id="IPR035472">
    <property type="entry name" value="RpiR-like_SIS"/>
</dbReference>
<dbReference type="PANTHER" id="PTHR30390">
    <property type="entry name" value="SEDOHEPTULOSE 7-PHOSPHATE ISOMERASE / DNAA INITIATOR-ASSOCIATING FACTOR FOR REPLICATION INITIATION"/>
    <property type="match status" value="1"/>
</dbReference>